<dbReference type="EMBL" id="MU007009">
    <property type="protein sequence ID" value="KAF2437162.1"/>
    <property type="molecule type" value="Genomic_DNA"/>
</dbReference>
<feature type="domain" description="Domain of unknown function at the cortex 1" evidence="1">
    <location>
        <begin position="3"/>
        <end position="265"/>
    </location>
</feature>
<comment type="caution">
    <text evidence="2">The sequence shown here is derived from an EMBL/GenBank/DDBJ whole genome shotgun (WGS) entry which is preliminary data.</text>
</comment>
<dbReference type="Proteomes" id="UP000800235">
    <property type="component" value="Unassembled WGS sequence"/>
</dbReference>
<dbReference type="Pfam" id="PF08588">
    <property type="entry name" value="Duc1"/>
    <property type="match status" value="1"/>
</dbReference>
<dbReference type="AlphaFoldDB" id="A0A9P4P4I1"/>
<evidence type="ECO:0000313" key="2">
    <source>
        <dbReference type="EMBL" id="KAF2437162.1"/>
    </source>
</evidence>
<reference evidence="2" key="1">
    <citation type="journal article" date="2020" name="Stud. Mycol.">
        <title>101 Dothideomycetes genomes: a test case for predicting lifestyles and emergence of pathogens.</title>
        <authorList>
            <person name="Haridas S."/>
            <person name="Albert R."/>
            <person name="Binder M."/>
            <person name="Bloem J."/>
            <person name="Labutti K."/>
            <person name="Salamov A."/>
            <person name="Andreopoulos B."/>
            <person name="Baker S."/>
            <person name="Barry K."/>
            <person name="Bills G."/>
            <person name="Bluhm B."/>
            <person name="Cannon C."/>
            <person name="Castanera R."/>
            <person name="Culley D."/>
            <person name="Daum C."/>
            <person name="Ezra D."/>
            <person name="Gonzalez J."/>
            <person name="Henrissat B."/>
            <person name="Kuo A."/>
            <person name="Liang C."/>
            <person name="Lipzen A."/>
            <person name="Lutzoni F."/>
            <person name="Magnuson J."/>
            <person name="Mondo S."/>
            <person name="Nolan M."/>
            <person name="Ohm R."/>
            <person name="Pangilinan J."/>
            <person name="Park H.-J."/>
            <person name="Ramirez L."/>
            <person name="Alfaro M."/>
            <person name="Sun H."/>
            <person name="Tritt A."/>
            <person name="Yoshinaga Y."/>
            <person name="Zwiers L.-H."/>
            <person name="Turgeon B."/>
            <person name="Goodwin S."/>
            <person name="Spatafora J."/>
            <person name="Crous P."/>
            <person name="Grigoriev I."/>
        </authorList>
    </citation>
    <scope>NUCLEOTIDE SEQUENCE</scope>
    <source>
        <strain evidence="2">CBS 130266</strain>
    </source>
</reference>
<evidence type="ECO:0000259" key="1">
    <source>
        <dbReference type="Pfam" id="PF08588"/>
    </source>
</evidence>
<dbReference type="InterPro" id="IPR013897">
    <property type="entry name" value="Duc1"/>
</dbReference>
<keyword evidence="3" id="KW-1185">Reference proteome</keyword>
<dbReference type="OrthoDB" id="2119945at2759"/>
<name>A0A9P4P4I1_9PEZI</name>
<accession>A0A9P4P4I1</accession>
<gene>
    <name evidence="2" type="ORF">EJ08DRAFT_566269</name>
</gene>
<dbReference type="PANTHER" id="PTHR34826:SF2">
    <property type="entry name" value="UPF0590 PROTEIN C409.17C"/>
    <property type="match status" value="1"/>
</dbReference>
<organism evidence="2 3">
    <name type="scientific">Tothia fuscella</name>
    <dbReference type="NCBI Taxonomy" id="1048955"/>
    <lineage>
        <taxon>Eukaryota</taxon>
        <taxon>Fungi</taxon>
        <taxon>Dikarya</taxon>
        <taxon>Ascomycota</taxon>
        <taxon>Pezizomycotina</taxon>
        <taxon>Dothideomycetes</taxon>
        <taxon>Pleosporomycetidae</taxon>
        <taxon>Venturiales</taxon>
        <taxon>Cylindrosympodiaceae</taxon>
        <taxon>Tothia</taxon>
    </lineage>
</organism>
<dbReference type="PANTHER" id="PTHR34826">
    <property type="entry name" value="UPF0590 PROTEIN C409.17C"/>
    <property type="match status" value="1"/>
</dbReference>
<feature type="non-terminal residue" evidence="2">
    <location>
        <position position="268"/>
    </location>
</feature>
<feature type="non-terminal residue" evidence="2">
    <location>
        <position position="1"/>
    </location>
</feature>
<proteinExistence type="predicted"/>
<evidence type="ECO:0000313" key="3">
    <source>
        <dbReference type="Proteomes" id="UP000800235"/>
    </source>
</evidence>
<protein>
    <submittedName>
        <fullName evidence="2">DUF1769-domain-containing protein</fullName>
    </submittedName>
</protein>
<sequence>KYKLKVTAGAKYTDQEDVAVNTPKGVKISTGDIDAVVHVRIKNFRGEYPPTSPYFTHPNHTKDLYSISFTFAPKSDISGTDLVFGNDFDHSIKDKLPSMFSTAFNYVTKYIDPGLYGDPMADEPYLYGPLLSSVNILNIGEKGKLEDVAKRIGEMSGEGGAKDVLEEGGEGDGVDVRKAKGLPETGAARMKFYLKEENKKEFVFEKGRPYAVDFFNPYLDFSDFAVKLPLGLHISALSFWDGQALRYVLRNRKTGKLLFAINFALIPT</sequence>